<dbReference type="GO" id="GO:0030170">
    <property type="term" value="F:pyridoxal phosphate binding"/>
    <property type="evidence" value="ECO:0007669"/>
    <property type="project" value="InterPro"/>
</dbReference>
<proteinExistence type="predicted"/>
<dbReference type="InterPro" id="IPR015424">
    <property type="entry name" value="PyrdxlP-dep_Trfase"/>
</dbReference>
<dbReference type="Proteomes" id="UP000282832">
    <property type="component" value="Unassembled WGS sequence"/>
</dbReference>
<dbReference type="Gene3D" id="3.40.640.10">
    <property type="entry name" value="Type I PLP-dependent aspartate aminotransferase-like (Major domain)"/>
    <property type="match status" value="1"/>
</dbReference>
<protein>
    <recommendedName>
        <fullName evidence="1">Aminotransferase class I/classII large domain-containing protein</fullName>
    </recommendedName>
</protein>
<dbReference type="RefSeq" id="WP_127803643.1">
    <property type="nucleotide sequence ID" value="NZ_SACY01000003.1"/>
</dbReference>
<comment type="caution">
    <text evidence="2">The sequence shown here is derived from an EMBL/GenBank/DDBJ whole genome shotgun (WGS) entry which is preliminary data.</text>
</comment>
<dbReference type="Pfam" id="PF00155">
    <property type="entry name" value="Aminotran_1_2"/>
    <property type="match status" value="1"/>
</dbReference>
<feature type="domain" description="Aminotransferase class I/classII large" evidence="1">
    <location>
        <begin position="46"/>
        <end position="265"/>
    </location>
</feature>
<dbReference type="InterPro" id="IPR004839">
    <property type="entry name" value="Aminotransferase_I/II_large"/>
</dbReference>
<accession>A0A437PQZ9</accession>
<organism evidence="2 3">
    <name type="scientific">Sandaracinomonas limnophila</name>
    <dbReference type="NCBI Taxonomy" id="1862386"/>
    <lineage>
        <taxon>Bacteria</taxon>
        <taxon>Pseudomonadati</taxon>
        <taxon>Bacteroidota</taxon>
        <taxon>Cytophagia</taxon>
        <taxon>Cytophagales</taxon>
        <taxon>Flectobacillaceae</taxon>
        <taxon>Sandaracinomonas</taxon>
    </lineage>
</organism>
<reference evidence="2 3" key="1">
    <citation type="submission" date="2019-01" db="EMBL/GenBank/DDBJ databases">
        <authorList>
            <person name="Chen W.-M."/>
        </authorList>
    </citation>
    <scope>NUCLEOTIDE SEQUENCE [LARGE SCALE GENOMIC DNA]</scope>
    <source>
        <strain evidence="2 3">FSY-15</strain>
    </source>
</reference>
<evidence type="ECO:0000313" key="2">
    <source>
        <dbReference type="EMBL" id="RVU24692.1"/>
    </source>
</evidence>
<dbReference type="EMBL" id="SACY01000003">
    <property type="protein sequence ID" value="RVU24692.1"/>
    <property type="molecule type" value="Genomic_DNA"/>
</dbReference>
<evidence type="ECO:0000313" key="3">
    <source>
        <dbReference type="Proteomes" id="UP000282832"/>
    </source>
</evidence>
<dbReference type="SUPFAM" id="SSF53383">
    <property type="entry name" value="PLP-dependent transferases"/>
    <property type="match status" value="1"/>
</dbReference>
<evidence type="ECO:0000259" key="1">
    <source>
        <dbReference type="Pfam" id="PF00155"/>
    </source>
</evidence>
<name>A0A437PQZ9_9BACT</name>
<keyword evidence="3" id="KW-1185">Reference proteome</keyword>
<sequence>MANYNLFLDDLPQKYIKMDGVSYKWIGGSNYLCIGSHPQFQQNLKIGIHKFPQNWGSSRSNNVKFELWDEFEGLLAEKFQHENAALCTSGQLAGQTCLSVLSQIIPEFEVKVAPNTHPALWPHHYYPTYLTKEEWINSLRGIKHSIIVSDGIQSPLMQELNFDWAKDLDASNILIVDESHRLGLIPISIDTPATLIQTASLSKTFGIPAGIIFSNSHIIHAIKSHPFWIGSSPANPSYIYAALNSQDAYLEQKNKLDQLVKKFQNQVLPGPLIVQNHPSFAFKTPEIFDKFKENGFLLNQFPYPQPTDEPITRGLIHPLLNEIDVEEIIKIMNYEI</sequence>
<dbReference type="InterPro" id="IPR015421">
    <property type="entry name" value="PyrdxlP-dep_Trfase_major"/>
</dbReference>
<gene>
    <name evidence="2" type="ORF">EOJ36_06675</name>
</gene>
<dbReference type="OrthoDB" id="846426at2"/>
<dbReference type="AlphaFoldDB" id="A0A437PQZ9"/>